<protein>
    <submittedName>
        <fullName evidence="1">Uncharacterized protein</fullName>
    </submittedName>
</protein>
<dbReference type="AlphaFoldDB" id="A0AAW2Z467"/>
<accession>A0AAW2Z467</accession>
<dbReference type="EMBL" id="JAOPGA020001001">
    <property type="protein sequence ID" value="KAL0483901.1"/>
    <property type="molecule type" value="Genomic_DNA"/>
</dbReference>
<gene>
    <name evidence="1" type="ORF">AKO1_004530</name>
</gene>
<organism evidence="1 2">
    <name type="scientific">Acrasis kona</name>
    <dbReference type="NCBI Taxonomy" id="1008807"/>
    <lineage>
        <taxon>Eukaryota</taxon>
        <taxon>Discoba</taxon>
        <taxon>Heterolobosea</taxon>
        <taxon>Tetramitia</taxon>
        <taxon>Eutetramitia</taxon>
        <taxon>Acrasidae</taxon>
        <taxon>Acrasis</taxon>
    </lineage>
</organism>
<name>A0AAW2Z467_9EUKA</name>
<reference evidence="1 2" key="1">
    <citation type="submission" date="2024-03" db="EMBL/GenBank/DDBJ databases">
        <title>The Acrasis kona genome and developmental transcriptomes reveal deep origins of eukaryotic multicellular pathways.</title>
        <authorList>
            <person name="Sheikh S."/>
            <person name="Fu C.-J."/>
            <person name="Brown M.W."/>
            <person name="Baldauf S.L."/>
        </authorList>
    </citation>
    <scope>NUCLEOTIDE SEQUENCE [LARGE SCALE GENOMIC DNA]</scope>
    <source>
        <strain evidence="1 2">ATCC MYA-3509</strain>
    </source>
</reference>
<comment type="caution">
    <text evidence="1">The sequence shown here is derived from an EMBL/GenBank/DDBJ whole genome shotgun (WGS) entry which is preliminary data.</text>
</comment>
<proteinExistence type="predicted"/>
<evidence type="ECO:0000313" key="2">
    <source>
        <dbReference type="Proteomes" id="UP001431209"/>
    </source>
</evidence>
<keyword evidence="2" id="KW-1185">Reference proteome</keyword>
<dbReference type="Proteomes" id="UP001431209">
    <property type="component" value="Unassembled WGS sequence"/>
</dbReference>
<sequence length="144" mass="17212">MWCAFVSRRCHYLRYYAQIVETPKRLPNVELPKKRLTQDFKPLLTFDEHKQEKLKKVESQEQIESKKNDINLSNKLHELILHILPQDVTGMEARKVLHAHIKRHVTPLPDTIAKMIDRARPAKNKIKDQQDFVSKFTRHVKKRR</sequence>
<evidence type="ECO:0000313" key="1">
    <source>
        <dbReference type="EMBL" id="KAL0483901.1"/>
    </source>
</evidence>